<keyword evidence="2" id="KW-1185">Reference proteome</keyword>
<gene>
    <name evidence="1" type="ORF">S7711_06836</name>
</gene>
<proteinExistence type="predicted"/>
<protein>
    <submittedName>
        <fullName evidence="1">Uncharacterized protein</fullName>
    </submittedName>
</protein>
<dbReference type="HOGENOM" id="CLU_071361_1_0_1"/>
<organism evidence="1 2">
    <name type="scientific">Stachybotrys chartarum (strain CBS 109288 / IBT 7711)</name>
    <name type="common">Toxic black mold</name>
    <name type="synonym">Stilbospora chartarum</name>
    <dbReference type="NCBI Taxonomy" id="1280523"/>
    <lineage>
        <taxon>Eukaryota</taxon>
        <taxon>Fungi</taxon>
        <taxon>Dikarya</taxon>
        <taxon>Ascomycota</taxon>
        <taxon>Pezizomycotina</taxon>
        <taxon>Sordariomycetes</taxon>
        <taxon>Hypocreomycetidae</taxon>
        <taxon>Hypocreales</taxon>
        <taxon>Stachybotryaceae</taxon>
        <taxon>Stachybotrys</taxon>
    </lineage>
</organism>
<evidence type="ECO:0000313" key="2">
    <source>
        <dbReference type="Proteomes" id="UP000028045"/>
    </source>
</evidence>
<dbReference type="AlphaFoldDB" id="A0A084B787"/>
<reference evidence="1 2" key="1">
    <citation type="journal article" date="2014" name="BMC Genomics">
        <title>Comparative genome sequencing reveals chemotype-specific gene clusters in the toxigenic black mold Stachybotrys.</title>
        <authorList>
            <person name="Semeiks J."/>
            <person name="Borek D."/>
            <person name="Otwinowski Z."/>
            <person name="Grishin N.V."/>
        </authorList>
    </citation>
    <scope>NUCLEOTIDE SEQUENCE [LARGE SCALE GENOMIC DNA]</scope>
    <source>
        <strain evidence="2">CBS 109288 / IBT 7711</strain>
    </source>
</reference>
<accession>A0A084B787</accession>
<sequence>MKQLIEDSPPAWGVLPIEQYLMAKWDSESSLPAQEQHARLVHAFLQEDRIDSVSPGSAEPDARQQELIRSVFMPWRNSEVRQIAHKLVAICKQLSGELILLRTYYGGGAADDDRLRAWLDQADPFDESFGRRDDHWWRVLDNAALFDMSAEKWEAIRNVLPELAAPRLDRTFNQGDVDDVQKLVLPAAGDEEPDEDSYKEAIMNVAAVGHYLIVLDQEAFEDEAFLLVFQDKKGNLVKQGSIKPAEVQNLLQYASRGALHSSEYWLDAEIGSKYKTRGQVMRALLPVVMENAG</sequence>
<evidence type="ECO:0000313" key="1">
    <source>
        <dbReference type="EMBL" id="KEY73416.1"/>
    </source>
</evidence>
<dbReference type="OrthoDB" id="4364812at2759"/>
<dbReference type="Proteomes" id="UP000028045">
    <property type="component" value="Unassembled WGS sequence"/>
</dbReference>
<name>A0A084B787_STACB</name>
<dbReference type="EMBL" id="KL647843">
    <property type="protein sequence ID" value="KEY73416.1"/>
    <property type="molecule type" value="Genomic_DNA"/>
</dbReference>